<dbReference type="NCBIfam" id="TIGR00229">
    <property type="entry name" value="sensory_box"/>
    <property type="match status" value="1"/>
</dbReference>
<feature type="transmembrane region" description="Helical" evidence="3">
    <location>
        <begin position="151"/>
        <end position="173"/>
    </location>
</feature>
<keyword evidence="7" id="KW-1185">Reference proteome</keyword>
<dbReference type="InterPro" id="IPR004358">
    <property type="entry name" value="Sig_transdc_His_kin-like_C"/>
</dbReference>
<evidence type="ECO:0000256" key="3">
    <source>
        <dbReference type="SAM" id="Phobius"/>
    </source>
</evidence>
<dbReference type="PRINTS" id="PR00344">
    <property type="entry name" value="BCTRLSENSOR"/>
</dbReference>
<evidence type="ECO:0000256" key="2">
    <source>
        <dbReference type="ARBA" id="ARBA00012438"/>
    </source>
</evidence>
<gene>
    <name evidence="6" type="ORF">GCM10025770_26000</name>
</gene>
<dbReference type="PROSITE" id="PS50109">
    <property type="entry name" value="HIS_KIN"/>
    <property type="match status" value="1"/>
</dbReference>
<dbReference type="SUPFAM" id="SSF55785">
    <property type="entry name" value="PYP-like sensor domain (PAS domain)"/>
    <property type="match status" value="1"/>
</dbReference>
<dbReference type="RefSeq" id="WP_345533420.1">
    <property type="nucleotide sequence ID" value="NZ_BAABLD010000008.1"/>
</dbReference>
<dbReference type="PROSITE" id="PS50112">
    <property type="entry name" value="PAS"/>
    <property type="match status" value="1"/>
</dbReference>
<keyword evidence="3" id="KW-1133">Transmembrane helix</keyword>
<dbReference type="Gene3D" id="1.10.287.130">
    <property type="match status" value="1"/>
</dbReference>
<protein>
    <recommendedName>
        <fullName evidence="2">histidine kinase</fullName>
        <ecNumber evidence="2">2.7.13.3</ecNumber>
    </recommendedName>
</protein>
<feature type="transmembrane region" description="Helical" evidence="3">
    <location>
        <begin position="121"/>
        <end position="139"/>
    </location>
</feature>
<dbReference type="EMBL" id="BAABLD010000008">
    <property type="protein sequence ID" value="GAA5167397.1"/>
    <property type="molecule type" value="Genomic_DNA"/>
</dbReference>
<evidence type="ECO:0000259" key="4">
    <source>
        <dbReference type="PROSITE" id="PS50109"/>
    </source>
</evidence>
<dbReference type="Gene3D" id="3.30.565.10">
    <property type="entry name" value="Histidine kinase-like ATPase, C-terminal domain"/>
    <property type="match status" value="1"/>
</dbReference>
<reference evidence="7" key="1">
    <citation type="journal article" date="2019" name="Int. J. Syst. Evol. Microbiol.">
        <title>The Global Catalogue of Microorganisms (GCM) 10K type strain sequencing project: providing services to taxonomists for standard genome sequencing and annotation.</title>
        <authorList>
            <consortium name="The Broad Institute Genomics Platform"/>
            <consortium name="The Broad Institute Genome Sequencing Center for Infectious Disease"/>
            <person name="Wu L."/>
            <person name="Ma J."/>
        </authorList>
    </citation>
    <scope>NUCLEOTIDE SEQUENCE [LARGE SCALE GENOMIC DNA]</scope>
    <source>
        <strain evidence="7">JCM 18715</strain>
    </source>
</reference>
<evidence type="ECO:0000256" key="1">
    <source>
        <dbReference type="ARBA" id="ARBA00000085"/>
    </source>
</evidence>
<comment type="caution">
    <text evidence="6">The sequence shown here is derived from an EMBL/GenBank/DDBJ whole genome shotgun (WGS) entry which is preliminary data.</text>
</comment>
<dbReference type="Pfam" id="PF13426">
    <property type="entry name" value="PAS_9"/>
    <property type="match status" value="1"/>
</dbReference>
<dbReference type="InterPro" id="IPR003594">
    <property type="entry name" value="HATPase_dom"/>
</dbReference>
<dbReference type="SMART" id="SM00091">
    <property type="entry name" value="PAS"/>
    <property type="match status" value="1"/>
</dbReference>
<dbReference type="CDD" id="cd00130">
    <property type="entry name" value="PAS"/>
    <property type="match status" value="1"/>
</dbReference>
<feature type="domain" description="PAS" evidence="5">
    <location>
        <begin position="223"/>
        <end position="247"/>
    </location>
</feature>
<dbReference type="PANTHER" id="PTHR43065">
    <property type="entry name" value="SENSOR HISTIDINE KINASE"/>
    <property type="match status" value="1"/>
</dbReference>
<dbReference type="Proteomes" id="UP001500547">
    <property type="component" value="Unassembled WGS sequence"/>
</dbReference>
<dbReference type="InterPro" id="IPR035965">
    <property type="entry name" value="PAS-like_dom_sf"/>
</dbReference>
<feature type="transmembrane region" description="Helical" evidence="3">
    <location>
        <begin position="50"/>
        <end position="68"/>
    </location>
</feature>
<dbReference type="EC" id="2.7.13.3" evidence="2"/>
<dbReference type="Pfam" id="PF02518">
    <property type="entry name" value="HATPase_c"/>
    <property type="match status" value="1"/>
</dbReference>
<dbReference type="InterPro" id="IPR036097">
    <property type="entry name" value="HisK_dim/P_sf"/>
</dbReference>
<dbReference type="Gene3D" id="3.30.450.20">
    <property type="entry name" value="PAS domain"/>
    <property type="match status" value="1"/>
</dbReference>
<feature type="transmembrane region" description="Helical" evidence="3">
    <location>
        <begin position="80"/>
        <end position="101"/>
    </location>
</feature>
<dbReference type="PANTHER" id="PTHR43065:SF47">
    <property type="match status" value="1"/>
</dbReference>
<dbReference type="SMART" id="SM00387">
    <property type="entry name" value="HATPase_c"/>
    <property type="match status" value="1"/>
</dbReference>
<dbReference type="SUPFAM" id="SSF47384">
    <property type="entry name" value="Homodimeric domain of signal transducing histidine kinase"/>
    <property type="match status" value="1"/>
</dbReference>
<evidence type="ECO:0000259" key="5">
    <source>
        <dbReference type="PROSITE" id="PS50112"/>
    </source>
</evidence>
<organism evidence="6 7">
    <name type="scientific">Viridibacterium curvum</name>
    <dbReference type="NCBI Taxonomy" id="1101404"/>
    <lineage>
        <taxon>Bacteria</taxon>
        <taxon>Pseudomonadati</taxon>
        <taxon>Pseudomonadota</taxon>
        <taxon>Betaproteobacteria</taxon>
        <taxon>Rhodocyclales</taxon>
        <taxon>Rhodocyclaceae</taxon>
        <taxon>Viridibacterium</taxon>
    </lineage>
</organism>
<evidence type="ECO:0000313" key="6">
    <source>
        <dbReference type="EMBL" id="GAA5167397.1"/>
    </source>
</evidence>
<keyword evidence="3" id="KW-0472">Membrane</keyword>
<comment type="catalytic activity">
    <reaction evidence="1">
        <text>ATP + protein L-histidine = ADP + protein N-phospho-L-histidine.</text>
        <dbReference type="EC" id="2.7.13.3"/>
    </reaction>
</comment>
<dbReference type="InterPro" id="IPR000014">
    <property type="entry name" value="PAS"/>
</dbReference>
<sequence>MQTDSSAAAPSIPGADPGVIFVTRLWRFILFVVVPVTIMVWLYAPPAWPQLFVLPALVATSLGMREALRRNRLRLSVGLLQWGMLATLTMQCCLVNGIRTPTVMGYPVLLSLSGWLLDRRSTIRALLATLVILTVLAALDGTFWTEQVPRLAVHYWVTVALICCVTAMLTLHISESQQQTQTIIRDNRDAMARQIRDLQRTRDRLATLSNVNPVPVSVTLVSDGTYLEANPAWLRLSGWSREEMVGRRSTDLNIWRSQEERDTFANLMRAQGYVSSLPATFRMRDGQERHFLLSAELVDYDEQKAIFSAFVDVTVLRHTEEALATLNHELEQRVRERTASLTQAMDILRRAQDELVQSDKLASLGSVVAGVAHELNTPIGNSVLITSTLAQGLRSVREAFEQDALRKSALASHLEESARAVSLLESSLSRASHMVASFKQVAIDQSSERRRSFNLHELVRDICETLRPGMRHQAWRLEADLVEGLQLDSYPGPLGQVISNLVQNAFFHGLQENAPGMVRIRMWRDDAEHVSLSVEDNGRGIDPAVIGRIFDPFFTTRLGQGGSGLGLSIVYRLVTTVLGGRIQVESRLGEGTCFTVSLPITAP</sequence>
<accession>A0ABP9QU70</accession>
<dbReference type="SUPFAM" id="SSF55874">
    <property type="entry name" value="ATPase domain of HSP90 chaperone/DNA topoisomerase II/histidine kinase"/>
    <property type="match status" value="1"/>
</dbReference>
<feature type="domain" description="Histidine kinase" evidence="4">
    <location>
        <begin position="370"/>
        <end position="602"/>
    </location>
</feature>
<name>A0ABP9QU70_9RHOO</name>
<feature type="transmembrane region" description="Helical" evidence="3">
    <location>
        <begin position="25"/>
        <end position="44"/>
    </location>
</feature>
<evidence type="ECO:0000313" key="7">
    <source>
        <dbReference type="Proteomes" id="UP001500547"/>
    </source>
</evidence>
<dbReference type="InterPro" id="IPR005467">
    <property type="entry name" value="His_kinase_dom"/>
</dbReference>
<proteinExistence type="predicted"/>
<keyword evidence="3" id="KW-0812">Transmembrane</keyword>
<dbReference type="InterPro" id="IPR036890">
    <property type="entry name" value="HATPase_C_sf"/>
</dbReference>